<reference evidence="2" key="1">
    <citation type="submission" date="2020-05" db="EMBL/GenBank/DDBJ databases">
        <authorList>
            <person name="Chiriac C."/>
            <person name="Salcher M."/>
            <person name="Ghai R."/>
            <person name="Kavagutti S V."/>
        </authorList>
    </citation>
    <scope>NUCLEOTIDE SEQUENCE</scope>
</reference>
<dbReference type="GO" id="GO:0006465">
    <property type="term" value="P:signal peptide processing"/>
    <property type="evidence" value="ECO:0007669"/>
    <property type="project" value="InterPro"/>
</dbReference>
<evidence type="ECO:0000313" key="4">
    <source>
        <dbReference type="EMBL" id="CAB4877596.1"/>
    </source>
</evidence>
<evidence type="ECO:0000313" key="6">
    <source>
        <dbReference type="EMBL" id="CAB5063548.1"/>
    </source>
</evidence>
<gene>
    <name evidence="2" type="ORF">UFOPK2289_01211</name>
    <name evidence="3" type="ORF">UFOPK2822_01267</name>
    <name evidence="4" type="ORF">UFOPK3346_01433</name>
    <name evidence="5" type="ORF">UFOPK3670_01428</name>
    <name evidence="6" type="ORF">UFOPK4308_01337</name>
</gene>
<dbReference type="EMBL" id="CAFBQL010000012">
    <property type="protein sequence ID" value="CAB5063548.1"/>
    <property type="molecule type" value="Genomic_DNA"/>
</dbReference>
<sequence>MKREVFPDHPGQEVWIDGVPATADANILLTISNSSGERTALITAHSIIESKAKLFVVAPVERVITGKEIWKRKLLKGLRWAGYVLAAVMVTFSSLSFSGMMKARIVLTASMSPAINPGDIILTAPPQRLVPKVGDVVAYTAKRFNGDPVGVFSHRITGGDAATGFIVKGDANPSPDVQRPKIPDISGVVFFVIPFIGKLLTPKALIILVPCIFGFWLVIDALRNEK</sequence>
<dbReference type="EMBL" id="CAEZWT010000047">
    <property type="protein sequence ID" value="CAB4672457.1"/>
    <property type="molecule type" value="Genomic_DNA"/>
</dbReference>
<dbReference type="AlphaFoldDB" id="A0A6J6MDY7"/>
<dbReference type="EMBL" id="CAEZZC010000021">
    <property type="protein sequence ID" value="CAB4758032.1"/>
    <property type="molecule type" value="Genomic_DNA"/>
</dbReference>
<protein>
    <submittedName>
        <fullName evidence="2">Unannotated protein</fullName>
    </submittedName>
</protein>
<evidence type="ECO:0000313" key="3">
    <source>
        <dbReference type="EMBL" id="CAB4758032.1"/>
    </source>
</evidence>
<dbReference type="PRINTS" id="PR00728">
    <property type="entry name" value="SIGNALPTASE"/>
</dbReference>
<dbReference type="NCBIfam" id="TIGR02228">
    <property type="entry name" value="sigpep_I_arch"/>
    <property type="match status" value="1"/>
</dbReference>
<dbReference type="EMBL" id="CAFBLE010000021">
    <property type="protein sequence ID" value="CAB4877596.1"/>
    <property type="molecule type" value="Genomic_DNA"/>
</dbReference>
<feature type="transmembrane region" description="Helical" evidence="1">
    <location>
        <begin position="80"/>
        <end position="101"/>
    </location>
</feature>
<dbReference type="EMBL" id="CAFBMV010000017">
    <property type="protein sequence ID" value="CAB4933225.1"/>
    <property type="molecule type" value="Genomic_DNA"/>
</dbReference>
<evidence type="ECO:0000313" key="5">
    <source>
        <dbReference type="EMBL" id="CAB4933225.1"/>
    </source>
</evidence>
<evidence type="ECO:0000313" key="2">
    <source>
        <dbReference type="EMBL" id="CAB4672457.1"/>
    </source>
</evidence>
<dbReference type="CDD" id="cd06530">
    <property type="entry name" value="S26_SPase_I"/>
    <property type="match status" value="1"/>
</dbReference>
<feature type="transmembrane region" description="Helical" evidence="1">
    <location>
        <begin position="204"/>
        <end position="222"/>
    </location>
</feature>
<accession>A0A6J6MDY7</accession>
<keyword evidence="1" id="KW-0812">Transmembrane</keyword>
<organism evidence="2">
    <name type="scientific">freshwater metagenome</name>
    <dbReference type="NCBI Taxonomy" id="449393"/>
    <lineage>
        <taxon>unclassified sequences</taxon>
        <taxon>metagenomes</taxon>
        <taxon>ecological metagenomes</taxon>
    </lineage>
</organism>
<dbReference type="InterPro" id="IPR019533">
    <property type="entry name" value="Peptidase_S26"/>
</dbReference>
<dbReference type="GO" id="GO:0004252">
    <property type="term" value="F:serine-type endopeptidase activity"/>
    <property type="evidence" value="ECO:0007669"/>
    <property type="project" value="InterPro"/>
</dbReference>
<dbReference type="InterPro" id="IPR001733">
    <property type="entry name" value="Peptidase_S26B"/>
</dbReference>
<dbReference type="GO" id="GO:0016020">
    <property type="term" value="C:membrane"/>
    <property type="evidence" value="ECO:0007669"/>
    <property type="project" value="InterPro"/>
</dbReference>
<proteinExistence type="predicted"/>
<keyword evidence="1" id="KW-1133">Transmembrane helix</keyword>
<keyword evidence="1" id="KW-0472">Membrane</keyword>
<name>A0A6J6MDY7_9ZZZZ</name>
<evidence type="ECO:0000256" key="1">
    <source>
        <dbReference type="SAM" id="Phobius"/>
    </source>
</evidence>